<dbReference type="EMBL" id="OMOD01000188">
    <property type="protein sequence ID" value="SPF48956.1"/>
    <property type="molecule type" value="Genomic_DNA"/>
</dbReference>
<organism evidence="3 4">
    <name type="scientific">Candidatus Sulfotelmatobacter kueseliae</name>
    <dbReference type="NCBI Taxonomy" id="2042962"/>
    <lineage>
        <taxon>Bacteria</taxon>
        <taxon>Pseudomonadati</taxon>
        <taxon>Acidobacteriota</taxon>
        <taxon>Terriglobia</taxon>
        <taxon>Terriglobales</taxon>
        <taxon>Candidatus Korobacteraceae</taxon>
        <taxon>Candidatus Sulfotelmatobacter</taxon>
    </lineage>
</organism>
<feature type="transmembrane region" description="Helical" evidence="2">
    <location>
        <begin position="15"/>
        <end position="34"/>
    </location>
</feature>
<keyword evidence="2" id="KW-1133">Transmembrane helix</keyword>
<sequence length="569" mass="62209">MTATRHTGHSPPRTIIWLASIPVVLILFSIHLHAQDESFSASAGKFQCRDGAAFVDNQADTVSLAPLDAAPKDLPAAVKPRTFGPFPPDGLSVEFYQFLTGGGEESMATETDLHLYLHVLTAKGKPWYELQPHDPTVSKAASRAAPDSDSNEPNPNQNEAESGKPPSDPADIFTPDPAIPLFQISYSAHWIGANAGGIYGHVMLLDLRSNPPRVASRLECTQGEGGGVCTAPDSGYGDHTSISCEWNKSDYVCNQRINLSTGWGERFTDASYFLFSGKDAYTPPPEAVNRIEWIPDRMDRRKPDGQRFLVPDLGDTDEIFSLKQRDHELYLMAARGLSPALHLGLAEGNSFDERFFLAEHPFTDRPAIAVELQPSTASTLVPITYPEADRMREKATKAEPPPVTSRDGGAPITWKVKKIYGDDSFFVLQVIVKEGEVHAISWVGIDQRSSPIVADLYRLSTDALPYYQCNRFVQEENAAAYHLVPGAAFHATIDVEPLHITDGNGGLDTAEEITGQVPAKVCTKHLSWDRAKGFVFAENPVCRTAPARSMAISDDGRITTKPLLADTNQ</sequence>
<name>A0A2U3LAP9_9BACT</name>
<dbReference type="AlphaFoldDB" id="A0A2U3LAP9"/>
<keyword evidence="2" id="KW-0472">Membrane</keyword>
<accession>A0A2U3LAP9</accession>
<feature type="compositionally biased region" description="Polar residues" evidence="1">
    <location>
        <begin position="151"/>
        <end position="160"/>
    </location>
</feature>
<evidence type="ECO:0000313" key="4">
    <source>
        <dbReference type="Proteomes" id="UP000238701"/>
    </source>
</evidence>
<evidence type="ECO:0000256" key="2">
    <source>
        <dbReference type="SAM" id="Phobius"/>
    </source>
</evidence>
<keyword evidence="2" id="KW-0812">Transmembrane</keyword>
<reference evidence="4" key="1">
    <citation type="submission" date="2018-02" db="EMBL/GenBank/DDBJ databases">
        <authorList>
            <person name="Hausmann B."/>
        </authorList>
    </citation>
    <scope>NUCLEOTIDE SEQUENCE [LARGE SCALE GENOMIC DNA]</scope>
    <source>
        <strain evidence="4">Peat soil MAG SbA1</strain>
    </source>
</reference>
<evidence type="ECO:0000313" key="3">
    <source>
        <dbReference type="EMBL" id="SPF48956.1"/>
    </source>
</evidence>
<evidence type="ECO:0000256" key="1">
    <source>
        <dbReference type="SAM" id="MobiDB-lite"/>
    </source>
</evidence>
<protein>
    <submittedName>
        <fullName evidence="3">Uncharacterized protein</fullName>
    </submittedName>
</protein>
<dbReference type="Proteomes" id="UP000238701">
    <property type="component" value="Unassembled WGS sequence"/>
</dbReference>
<gene>
    <name evidence="3" type="ORF">SBA1_90090</name>
</gene>
<feature type="region of interest" description="Disordered" evidence="1">
    <location>
        <begin position="131"/>
        <end position="174"/>
    </location>
</feature>
<proteinExistence type="predicted"/>